<evidence type="ECO:0000259" key="1">
    <source>
        <dbReference type="Pfam" id="PF00294"/>
    </source>
</evidence>
<proteinExistence type="predicted"/>
<feature type="domain" description="Carbohydrate kinase PfkB" evidence="1">
    <location>
        <begin position="8"/>
        <end position="140"/>
    </location>
</feature>
<dbReference type="SUPFAM" id="SSF53613">
    <property type="entry name" value="Ribokinase-like"/>
    <property type="match status" value="1"/>
</dbReference>
<dbReference type="InterPro" id="IPR011611">
    <property type="entry name" value="PfkB_dom"/>
</dbReference>
<dbReference type="PANTHER" id="PTHR46969:SF1">
    <property type="entry name" value="BIFUNCTIONAL PROTEIN HLDE"/>
    <property type="match status" value="1"/>
</dbReference>
<feature type="non-terminal residue" evidence="2">
    <location>
        <position position="143"/>
    </location>
</feature>
<name>X1EA19_9ZZZZ</name>
<dbReference type="GO" id="GO:0033786">
    <property type="term" value="F:heptose-1-phosphate adenylyltransferase activity"/>
    <property type="evidence" value="ECO:0007669"/>
    <property type="project" value="TreeGrafter"/>
</dbReference>
<dbReference type="GO" id="GO:0005829">
    <property type="term" value="C:cytosol"/>
    <property type="evidence" value="ECO:0007669"/>
    <property type="project" value="TreeGrafter"/>
</dbReference>
<dbReference type="Pfam" id="PF00294">
    <property type="entry name" value="PfkB"/>
    <property type="match status" value="1"/>
</dbReference>
<dbReference type="EMBL" id="BART01031764">
    <property type="protein sequence ID" value="GAH17230.1"/>
    <property type="molecule type" value="Genomic_DNA"/>
</dbReference>
<evidence type="ECO:0000313" key="2">
    <source>
        <dbReference type="EMBL" id="GAH17230.1"/>
    </source>
</evidence>
<reference evidence="2" key="1">
    <citation type="journal article" date="2014" name="Front. Microbiol.">
        <title>High frequency of phylogenetically diverse reductive dehalogenase-homologous genes in deep subseafloor sedimentary metagenomes.</title>
        <authorList>
            <person name="Kawai M."/>
            <person name="Futagami T."/>
            <person name="Toyoda A."/>
            <person name="Takaki Y."/>
            <person name="Nishi S."/>
            <person name="Hori S."/>
            <person name="Arai W."/>
            <person name="Tsubouchi T."/>
            <person name="Morono Y."/>
            <person name="Uchiyama I."/>
            <person name="Ito T."/>
            <person name="Fujiyama A."/>
            <person name="Inagaki F."/>
            <person name="Takami H."/>
        </authorList>
    </citation>
    <scope>NUCLEOTIDE SEQUENCE</scope>
    <source>
        <strain evidence="2">Expedition CK06-06</strain>
    </source>
</reference>
<comment type="caution">
    <text evidence="2">The sequence shown here is derived from an EMBL/GenBank/DDBJ whole genome shotgun (WGS) entry which is preliminary data.</text>
</comment>
<gene>
    <name evidence="2" type="ORF">S01H4_55097</name>
</gene>
<dbReference type="GO" id="GO:0033785">
    <property type="term" value="F:heptose 7-phosphate kinase activity"/>
    <property type="evidence" value="ECO:0007669"/>
    <property type="project" value="TreeGrafter"/>
</dbReference>
<organism evidence="2">
    <name type="scientific">marine sediment metagenome</name>
    <dbReference type="NCBI Taxonomy" id="412755"/>
    <lineage>
        <taxon>unclassified sequences</taxon>
        <taxon>metagenomes</taxon>
        <taxon>ecological metagenomes</taxon>
    </lineage>
</organism>
<sequence>MDEESTEPLSDDQYEKILQAYSEKLQRADIVCLQDYNKGLLNPSVCRKMIQLGTQANKKVLVDPSFAGDYSKYSGATLIAPNRQEASEAVGFEIKTEETAARAAQQIAEKLKLKAVVITLDKEGAYLRTEKESEIIPTRPRSV</sequence>
<dbReference type="InterPro" id="IPR029056">
    <property type="entry name" value="Ribokinase-like"/>
</dbReference>
<dbReference type="Gene3D" id="3.40.1190.20">
    <property type="match status" value="1"/>
</dbReference>
<dbReference type="PANTHER" id="PTHR46969">
    <property type="entry name" value="BIFUNCTIONAL PROTEIN HLDE"/>
    <property type="match status" value="1"/>
</dbReference>
<accession>X1EA19</accession>
<protein>
    <recommendedName>
        <fullName evidence="1">Carbohydrate kinase PfkB domain-containing protein</fullName>
    </recommendedName>
</protein>
<dbReference type="AlphaFoldDB" id="X1EA19"/>